<dbReference type="Proteomes" id="UP000816034">
    <property type="component" value="Unassembled WGS sequence"/>
</dbReference>
<dbReference type="RefSeq" id="XP_044550547.1">
    <property type="nucleotide sequence ID" value="XM_044691701.1"/>
</dbReference>
<feature type="region of interest" description="Disordered" evidence="1">
    <location>
        <begin position="1"/>
        <end position="31"/>
    </location>
</feature>
<feature type="compositionally biased region" description="Basic residues" evidence="1">
    <location>
        <begin position="504"/>
        <end position="515"/>
    </location>
</feature>
<evidence type="ECO:0000256" key="1">
    <source>
        <dbReference type="SAM" id="MobiDB-lite"/>
    </source>
</evidence>
<protein>
    <submittedName>
        <fullName evidence="3">Uncharacterized protein</fullName>
    </submittedName>
</protein>
<feature type="compositionally biased region" description="Gly residues" evidence="1">
    <location>
        <begin position="205"/>
        <end position="220"/>
    </location>
</feature>
<dbReference type="PANTHER" id="PTHR34391:SF2">
    <property type="entry name" value="TRP C-TERMINAL DOMAIN-CONTAINING PROTEIN"/>
    <property type="match status" value="1"/>
</dbReference>
<feature type="region of interest" description="Disordered" evidence="1">
    <location>
        <begin position="464"/>
        <end position="526"/>
    </location>
</feature>
<keyword evidence="2" id="KW-0812">Transmembrane</keyword>
<feature type="transmembrane region" description="Helical" evidence="2">
    <location>
        <begin position="138"/>
        <end position="162"/>
    </location>
</feature>
<keyword evidence="4" id="KW-1185">Reference proteome</keyword>
<evidence type="ECO:0000256" key="2">
    <source>
        <dbReference type="SAM" id="Phobius"/>
    </source>
</evidence>
<feature type="transmembrane region" description="Helical" evidence="2">
    <location>
        <begin position="389"/>
        <end position="417"/>
    </location>
</feature>
<dbReference type="GeneID" id="68094755"/>
<dbReference type="EMBL" id="PYSW02000015">
    <property type="protein sequence ID" value="KAG2386555.1"/>
    <property type="molecule type" value="Genomic_DNA"/>
</dbReference>
<accession>A0AA88GPI0</accession>
<evidence type="ECO:0000313" key="3">
    <source>
        <dbReference type="EMBL" id="KAG2386555.1"/>
    </source>
</evidence>
<keyword evidence="2" id="KW-1133">Transmembrane helix</keyword>
<feature type="transmembrane region" description="Helical" evidence="2">
    <location>
        <begin position="235"/>
        <end position="263"/>
    </location>
</feature>
<evidence type="ECO:0000313" key="4">
    <source>
        <dbReference type="Proteomes" id="UP000816034"/>
    </source>
</evidence>
<dbReference type="AlphaFoldDB" id="A0AA88GPI0"/>
<feature type="transmembrane region" description="Helical" evidence="2">
    <location>
        <begin position="318"/>
        <end position="340"/>
    </location>
</feature>
<proteinExistence type="predicted"/>
<feature type="compositionally biased region" description="Polar residues" evidence="1">
    <location>
        <begin position="1"/>
        <end position="21"/>
    </location>
</feature>
<sequence length="526" mass="60002">MFMSHASSATTPTHHQVDATTPFSPIPQSPQQQDLLVNNNMTLDPSSVTSEYYYDISDVIKNTELAMNESSLTNPPNDISNHSSRFRIQYLKLMRKFKSLSLWSKLFLLLVIILVTTIFIAGLTSMIFNAAVLKNSTAIYFLSAMFLLSGLSLVYFACVAIFAENEYLLFAFLVQSIWGGLMAAFMVYQSAVAISIAENNHNSGTGSGTGSGNNTGGNNTGGNNNSESNYVTTKVVVILLIIIPTCLYYIAFLLFVIILIPVYRSFGWKIFRRVGSSPHLVRYYRFYCIYKAILQVDVGFLTALLTMAMFWLKFDWMYLSQIGLVASYIFSLICVPLTLLAIKKEWYLLQIPVLLFDLVLPGYLVYKIIEAWIEKETRIAKDSVLDQTAIVVIMTIISIFVLLVRFVMITFGVICTVNFRKGLKKIFEQDFISYKKRFYTWFGMKNRLNRLNAELQQSLMEAQQKEEVSKSSSQQQQYRLNHHDVHGETKSIHDDTPMHEHVEKKKKKKKKKKKVMNPETTAYSQL</sequence>
<reference evidence="3 4" key="1">
    <citation type="journal article" date="2018" name="BMC Genomics">
        <title>The genome of Naegleria lovaniensis, the basis for a comparative approach to unravel pathogenicity factors of the human pathogenic amoeba N. fowleri.</title>
        <authorList>
            <person name="Liechti N."/>
            <person name="Schurch N."/>
            <person name="Bruggmann R."/>
            <person name="Wittwer M."/>
        </authorList>
    </citation>
    <scope>NUCLEOTIDE SEQUENCE [LARGE SCALE GENOMIC DNA]</scope>
    <source>
        <strain evidence="3 4">ATCC 30569</strain>
    </source>
</reference>
<feature type="compositionally biased region" description="Basic and acidic residues" evidence="1">
    <location>
        <begin position="481"/>
        <end position="503"/>
    </location>
</feature>
<name>A0AA88GPI0_NAELO</name>
<organism evidence="3 4">
    <name type="scientific">Naegleria lovaniensis</name>
    <name type="common">Amoeba</name>
    <dbReference type="NCBI Taxonomy" id="51637"/>
    <lineage>
        <taxon>Eukaryota</taxon>
        <taxon>Discoba</taxon>
        <taxon>Heterolobosea</taxon>
        <taxon>Tetramitia</taxon>
        <taxon>Eutetramitia</taxon>
        <taxon>Vahlkampfiidae</taxon>
        <taxon>Naegleria</taxon>
    </lineage>
</organism>
<dbReference type="PANTHER" id="PTHR34391">
    <property type="entry name" value="UPF0658 GOLGI APPARATUS MEMBRANE PROTEIN C1952.10C-RELATED"/>
    <property type="match status" value="1"/>
</dbReference>
<dbReference type="GO" id="GO:0005794">
    <property type="term" value="C:Golgi apparatus"/>
    <property type="evidence" value="ECO:0007669"/>
    <property type="project" value="TreeGrafter"/>
</dbReference>
<keyword evidence="2" id="KW-0472">Membrane</keyword>
<comment type="caution">
    <text evidence="3">The sequence shown here is derived from an EMBL/GenBank/DDBJ whole genome shotgun (WGS) entry which is preliminary data.</text>
</comment>
<gene>
    <name evidence="3" type="ORF">C9374_002299</name>
</gene>
<feature type="transmembrane region" description="Helical" evidence="2">
    <location>
        <begin position="167"/>
        <end position="188"/>
    </location>
</feature>
<dbReference type="InterPro" id="IPR040410">
    <property type="entry name" value="UPF0658_Golgi"/>
</dbReference>
<feature type="region of interest" description="Disordered" evidence="1">
    <location>
        <begin position="205"/>
        <end position="224"/>
    </location>
</feature>
<feature type="transmembrane region" description="Helical" evidence="2">
    <location>
        <begin position="106"/>
        <end position="132"/>
    </location>
</feature>
<feature type="transmembrane region" description="Helical" evidence="2">
    <location>
        <begin position="292"/>
        <end position="312"/>
    </location>
</feature>
<feature type="transmembrane region" description="Helical" evidence="2">
    <location>
        <begin position="347"/>
        <end position="369"/>
    </location>
</feature>